<name>A0AAW4X2B7_9FIRM</name>
<evidence type="ECO:0000313" key="2">
    <source>
        <dbReference type="EMBL" id="MCC3145971.1"/>
    </source>
</evidence>
<protein>
    <submittedName>
        <fullName evidence="2">ATP-binding protein</fullName>
    </submittedName>
</protein>
<organism evidence="2 3">
    <name type="scientific">Halanaerobium polyolivorans</name>
    <dbReference type="NCBI Taxonomy" id="2886943"/>
    <lineage>
        <taxon>Bacteria</taxon>
        <taxon>Bacillati</taxon>
        <taxon>Bacillota</taxon>
        <taxon>Clostridia</taxon>
        <taxon>Halanaerobiales</taxon>
        <taxon>Halanaerobiaceae</taxon>
        <taxon>Halanaerobium</taxon>
    </lineage>
</organism>
<gene>
    <name evidence="2" type="ORF">LJ207_11660</name>
</gene>
<dbReference type="Proteomes" id="UP001199296">
    <property type="component" value="Unassembled WGS sequence"/>
</dbReference>
<reference evidence="2 3" key="1">
    <citation type="submission" date="2021-10" db="EMBL/GenBank/DDBJ databases">
        <authorList>
            <person name="Grouzdev D.S."/>
            <person name="Pantiukh K.S."/>
            <person name="Krutkina M.S."/>
        </authorList>
    </citation>
    <scope>NUCLEOTIDE SEQUENCE [LARGE SCALE GENOMIC DNA]</scope>
    <source>
        <strain evidence="2 3">Z-7514</strain>
    </source>
</reference>
<dbReference type="GO" id="GO:0005524">
    <property type="term" value="F:ATP binding"/>
    <property type="evidence" value="ECO:0007669"/>
    <property type="project" value="UniProtKB-KW"/>
</dbReference>
<accession>A0AAW4X2B7</accession>
<dbReference type="Pfam" id="PF01695">
    <property type="entry name" value="IstB_IS21"/>
    <property type="match status" value="1"/>
</dbReference>
<comment type="caution">
    <text evidence="2">The sequence shown here is derived from an EMBL/GenBank/DDBJ whole genome shotgun (WGS) entry which is preliminary data.</text>
</comment>
<proteinExistence type="predicted"/>
<evidence type="ECO:0000259" key="1">
    <source>
        <dbReference type="Pfam" id="PF01695"/>
    </source>
</evidence>
<sequence length="40" mass="4418">MGDQTITAAILDCIVHKCEIINLDGNSCRLTHRETIFGKS</sequence>
<keyword evidence="2" id="KW-0547">Nucleotide-binding</keyword>
<dbReference type="InterPro" id="IPR002611">
    <property type="entry name" value="IstB_ATP-bd"/>
</dbReference>
<dbReference type="EMBL" id="JAJFAT010000024">
    <property type="protein sequence ID" value="MCC3145971.1"/>
    <property type="molecule type" value="Genomic_DNA"/>
</dbReference>
<feature type="domain" description="IstB-like ATP-binding" evidence="1">
    <location>
        <begin position="1"/>
        <end position="34"/>
    </location>
</feature>
<keyword evidence="3" id="KW-1185">Reference proteome</keyword>
<dbReference type="AlphaFoldDB" id="A0AAW4X2B7"/>
<evidence type="ECO:0000313" key="3">
    <source>
        <dbReference type="Proteomes" id="UP001199296"/>
    </source>
</evidence>
<keyword evidence="2" id="KW-0067">ATP-binding</keyword>